<dbReference type="CDD" id="cd00090">
    <property type="entry name" value="HTH_ARSR"/>
    <property type="match status" value="1"/>
</dbReference>
<comment type="caution">
    <text evidence="5">The sequence shown here is derived from an EMBL/GenBank/DDBJ whole genome shotgun (WGS) entry which is preliminary data.</text>
</comment>
<keyword evidence="3" id="KW-0804">Transcription</keyword>
<feature type="domain" description="HTH arsR-type" evidence="4">
    <location>
        <begin position="6"/>
        <end position="99"/>
    </location>
</feature>
<dbReference type="InterPro" id="IPR011991">
    <property type="entry name" value="ArsR-like_HTH"/>
</dbReference>
<dbReference type="OrthoDB" id="7192471at2"/>
<reference evidence="5 6" key="1">
    <citation type="submission" date="2018-02" db="EMBL/GenBank/DDBJ databases">
        <title>Whole genome sequencing of endophytic bacterium.</title>
        <authorList>
            <person name="Eedara R."/>
            <person name="Podile A.R."/>
        </authorList>
    </citation>
    <scope>NUCLEOTIDE SEQUENCE [LARGE SCALE GENOMIC DNA]</scope>
    <source>
        <strain evidence="5 6">RP1T</strain>
    </source>
</reference>
<evidence type="ECO:0000256" key="2">
    <source>
        <dbReference type="ARBA" id="ARBA00023125"/>
    </source>
</evidence>
<dbReference type="InterPro" id="IPR036388">
    <property type="entry name" value="WH-like_DNA-bd_sf"/>
</dbReference>
<name>A0A2S9QER8_9HYPH</name>
<dbReference type="SUPFAM" id="SSF46785">
    <property type="entry name" value="Winged helix' DNA-binding domain"/>
    <property type="match status" value="1"/>
</dbReference>
<sequence>MKQHPHPDVNDINLIGVLAALGDPVRLHIVTTLIEEGEKGSTEFDCQVANSTLSHHIKQLREAGIVNHRKEGTRCFVALRPDVEEKFPGLLQSVLKFAG</sequence>
<dbReference type="InterPro" id="IPR051081">
    <property type="entry name" value="HTH_MetalResp_TranReg"/>
</dbReference>
<dbReference type="Pfam" id="PF12840">
    <property type="entry name" value="HTH_20"/>
    <property type="match status" value="1"/>
</dbReference>
<dbReference type="GO" id="GO:0003700">
    <property type="term" value="F:DNA-binding transcription factor activity"/>
    <property type="evidence" value="ECO:0007669"/>
    <property type="project" value="InterPro"/>
</dbReference>
<dbReference type="AlphaFoldDB" id="A0A2S9QER8"/>
<protein>
    <submittedName>
        <fullName evidence="5">Transcriptional regulator</fullName>
    </submittedName>
</protein>
<dbReference type="PRINTS" id="PR00778">
    <property type="entry name" value="HTHARSR"/>
</dbReference>
<dbReference type="SMART" id="SM00418">
    <property type="entry name" value="HTH_ARSR"/>
    <property type="match status" value="1"/>
</dbReference>
<dbReference type="GO" id="GO:0003677">
    <property type="term" value="F:DNA binding"/>
    <property type="evidence" value="ECO:0007669"/>
    <property type="project" value="UniProtKB-KW"/>
</dbReference>
<keyword evidence="1" id="KW-0805">Transcription regulation</keyword>
<evidence type="ECO:0000313" key="6">
    <source>
        <dbReference type="Proteomes" id="UP000237682"/>
    </source>
</evidence>
<dbReference type="PANTHER" id="PTHR33154">
    <property type="entry name" value="TRANSCRIPTIONAL REGULATOR, ARSR FAMILY"/>
    <property type="match status" value="1"/>
</dbReference>
<dbReference type="RefSeq" id="WP_105861527.1">
    <property type="nucleotide sequence ID" value="NZ_PUEJ01000003.1"/>
</dbReference>
<dbReference type="Proteomes" id="UP000237682">
    <property type="component" value="Unassembled WGS sequence"/>
</dbReference>
<dbReference type="InterPro" id="IPR036390">
    <property type="entry name" value="WH_DNA-bd_sf"/>
</dbReference>
<evidence type="ECO:0000313" key="5">
    <source>
        <dbReference type="EMBL" id="PRH87858.1"/>
    </source>
</evidence>
<gene>
    <name evidence="5" type="ORF">C5L14_08075</name>
</gene>
<accession>A0A2S9QER8</accession>
<dbReference type="Gene3D" id="1.10.10.10">
    <property type="entry name" value="Winged helix-like DNA-binding domain superfamily/Winged helix DNA-binding domain"/>
    <property type="match status" value="1"/>
</dbReference>
<proteinExistence type="predicted"/>
<evidence type="ECO:0000256" key="3">
    <source>
        <dbReference type="ARBA" id="ARBA00023163"/>
    </source>
</evidence>
<dbReference type="PANTHER" id="PTHR33154:SF12">
    <property type="entry name" value="TRANSCRIPTIONAL REGULATORY PROTEIN"/>
    <property type="match status" value="1"/>
</dbReference>
<keyword evidence="6" id="KW-1185">Reference proteome</keyword>
<dbReference type="PROSITE" id="PS50987">
    <property type="entry name" value="HTH_ARSR_2"/>
    <property type="match status" value="1"/>
</dbReference>
<keyword evidence="2" id="KW-0238">DNA-binding</keyword>
<organism evidence="5 6">
    <name type="scientific">Labrys okinawensis</name>
    <dbReference type="NCBI Taxonomy" id="346911"/>
    <lineage>
        <taxon>Bacteria</taxon>
        <taxon>Pseudomonadati</taxon>
        <taxon>Pseudomonadota</taxon>
        <taxon>Alphaproteobacteria</taxon>
        <taxon>Hyphomicrobiales</taxon>
        <taxon>Xanthobacteraceae</taxon>
        <taxon>Labrys</taxon>
    </lineage>
</organism>
<evidence type="ECO:0000256" key="1">
    <source>
        <dbReference type="ARBA" id="ARBA00023015"/>
    </source>
</evidence>
<dbReference type="EMBL" id="PUEJ01000003">
    <property type="protein sequence ID" value="PRH87858.1"/>
    <property type="molecule type" value="Genomic_DNA"/>
</dbReference>
<evidence type="ECO:0000259" key="4">
    <source>
        <dbReference type="PROSITE" id="PS50987"/>
    </source>
</evidence>
<dbReference type="InterPro" id="IPR001845">
    <property type="entry name" value="HTH_ArsR_DNA-bd_dom"/>
</dbReference>